<reference evidence="8 9" key="1">
    <citation type="submission" date="2019-07" db="EMBL/GenBank/DDBJ databases">
        <title>Whole genome shotgun sequence of Segetibacter aerophilus NBRC 106135.</title>
        <authorList>
            <person name="Hosoyama A."/>
            <person name="Uohara A."/>
            <person name="Ohji S."/>
            <person name="Ichikawa N."/>
        </authorList>
    </citation>
    <scope>NUCLEOTIDE SEQUENCE [LARGE SCALE GENOMIC DNA]</scope>
    <source>
        <strain evidence="8 9">NBRC 106135</strain>
    </source>
</reference>
<gene>
    <name evidence="8" type="ORF">SAE01_20530</name>
</gene>
<evidence type="ECO:0000256" key="5">
    <source>
        <dbReference type="ARBA" id="ARBA00022989"/>
    </source>
</evidence>
<feature type="transmembrane region" description="Helical" evidence="7">
    <location>
        <begin position="272"/>
        <end position="299"/>
    </location>
</feature>
<dbReference type="InterPro" id="IPR003370">
    <property type="entry name" value="Chromate_transpt"/>
</dbReference>
<feature type="transmembrane region" description="Helical" evidence="7">
    <location>
        <begin position="116"/>
        <end position="146"/>
    </location>
</feature>
<name>A0A512BCH3_9BACT</name>
<evidence type="ECO:0000313" key="8">
    <source>
        <dbReference type="EMBL" id="GEO09557.1"/>
    </source>
</evidence>
<evidence type="ECO:0000256" key="3">
    <source>
        <dbReference type="ARBA" id="ARBA00022475"/>
    </source>
</evidence>
<dbReference type="Pfam" id="PF02417">
    <property type="entry name" value="Chromate_transp"/>
    <property type="match status" value="2"/>
</dbReference>
<keyword evidence="9" id="KW-1185">Reference proteome</keyword>
<proteinExistence type="inferred from homology"/>
<feature type="transmembrane region" description="Helical" evidence="7">
    <location>
        <begin position="203"/>
        <end position="222"/>
    </location>
</feature>
<dbReference type="InterPro" id="IPR014047">
    <property type="entry name" value="Chr_Tranpt_l_chain"/>
</dbReference>
<dbReference type="PANTHER" id="PTHR33567">
    <property type="entry name" value="CHROMATE ION TRANSPORTER (EUROFUNG)"/>
    <property type="match status" value="1"/>
</dbReference>
<dbReference type="PIRSF" id="PIRSF004810">
    <property type="entry name" value="ChrA"/>
    <property type="match status" value="1"/>
</dbReference>
<comment type="similarity">
    <text evidence="2">Belongs to the chromate ion transporter (CHR) (TC 2.A.51) family.</text>
</comment>
<protein>
    <submittedName>
        <fullName evidence="8">Chorismate-binding protein</fullName>
    </submittedName>
</protein>
<feature type="transmembrane region" description="Helical" evidence="7">
    <location>
        <begin position="166"/>
        <end position="182"/>
    </location>
</feature>
<feature type="transmembrane region" description="Helical" evidence="7">
    <location>
        <begin position="51"/>
        <end position="78"/>
    </location>
</feature>
<keyword evidence="4 7" id="KW-0812">Transmembrane</keyword>
<evidence type="ECO:0000256" key="2">
    <source>
        <dbReference type="ARBA" id="ARBA00005262"/>
    </source>
</evidence>
<organism evidence="8 9">
    <name type="scientific">Segetibacter aerophilus</name>
    <dbReference type="NCBI Taxonomy" id="670293"/>
    <lineage>
        <taxon>Bacteria</taxon>
        <taxon>Pseudomonadati</taxon>
        <taxon>Bacteroidota</taxon>
        <taxon>Chitinophagia</taxon>
        <taxon>Chitinophagales</taxon>
        <taxon>Chitinophagaceae</taxon>
        <taxon>Segetibacter</taxon>
    </lineage>
</organism>
<comment type="subcellular location">
    <subcellularLocation>
        <location evidence="1">Cell membrane</location>
        <topology evidence="1">Multi-pass membrane protein</topology>
    </subcellularLocation>
</comment>
<dbReference type="PANTHER" id="PTHR33567:SF3">
    <property type="entry name" value="CHROMATE ION TRANSPORTER (EUROFUNG)"/>
    <property type="match status" value="1"/>
</dbReference>
<evidence type="ECO:0000256" key="6">
    <source>
        <dbReference type="ARBA" id="ARBA00023136"/>
    </source>
</evidence>
<keyword evidence="3" id="KW-1003">Cell membrane</keyword>
<feature type="transmembrane region" description="Helical" evidence="7">
    <location>
        <begin position="311"/>
        <end position="332"/>
    </location>
</feature>
<evidence type="ECO:0000256" key="4">
    <source>
        <dbReference type="ARBA" id="ARBA00022692"/>
    </source>
</evidence>
<evidence type="ECO:0000313" key="9">
    <source>
        <dbReference type="Proteomes" id="UP000321513"/>
    </source>
</evidence>
<evidence type="ECO:0000256" key="7">
    <source>
        <dbReference type="SAM" id="Phobius"/>
    </source>
</evidence>
<keyword evidence="5 7" id="KW-1133">Transmembrane helix</keyword>
<evidence type="ECO:0000256" key="1">
    <source>
        <dbReference type="ARBA" id="ARBA00004651"/>
    </source>
</evidence>
<keyword evidence="6 7" id="KW-0472">Membrane</keyword>
<dbReference type="EMBL" id="BJYT01000007">
    <property type="protein sequence ID" value="GEO09557.1"/>
    <property type="molecule type" value="Genomic_DNA"/>
</dbReference>
<dbReference type="GO" id="GO:0005886">
    <property type="term" value="C:plasma membrane"/>
    <property type="evidence" value="ECO:0007669"/>
    <property type="project" value="UniProtKB-SubCell"/>
</dbReference>
<dbReference type="AlphaFoldDB" id="A0A512BCH3"/>
<dbReference type="NCBIfam" id="TIGR00937">
    <property type="entry name" value="2A51"/>
    <property type="match status" value="1"/>
</dbReference>
<comment type="caution">
    <text evidence="8">The sequence shown here is derived from an EMBL/GenBank/DDBJ whole genome shotgun (WGS) entry which is preliminary data.</text>
</comment>
<feature type="transmembrane region" description="Helical" evidence="7">
    <location>
        <begin position="344"/>
        <end position="373"/>
    </location>
</feature>
<sequence>MHFVRMHKLFVQKQRYISEQELLEINAFVQLLPGASSTQLLTLIGYKRGGVILAILTLLLWILPACVLMGLFSFLVLYLDKVNVSYVFRFVQPMAVGFLAFSAFKTFKISIKHPATFFIMLGATLITYFIQSPWVFPSLIIAGSIVSNFSDKRIPDFKEKSKPVNWNNFSLFAVIFIIAGLLSEYARYHNIPLRKPISLFENFYRFGSIVFGGGSVLITMMFEQYVIRAKTPYMGSSDFLTGAGMVQAFPGPIFSIASFVGGMVLKDMGPQFQILGCVIGSIGIFLPSLLLVLFFYPIWNNLKKHVIVFRAMEGINAVVVGIMIAATILLFMSIPTRFEWMNMVAVVVTFLLLQLTRIPSPIIVVGFLIMGWLL</sequence>
<accession>A0A512BCH3</accession>
<feature type="transmembrane region" description="Helical" evidence="7">
    <location>
        <begin position="84"/>
        <end position="104"/>
    </location>
</feature>
<dbReference type="GO" id="GO:0015109">
    <property type="term" value="F:chromate transmembrane transporter activity"/>
    <property type="evidence" value="ECO:0007669"/>
    <property type="project" value="InterPro"/>
</dbReference>
<feature type="transmembrane region" description="Helical" evidence="7">
    <location>
        <begin position="242"/>
        <end position="265"/>
    </location>
</feature>
<dbReference type="Proteomes" id="UP000321513">
    <property type="component" value="Unassembled WGS sequence"/>
</dbReference>